<reference evidence="9" key="1">
    <citation type="journal article" date="2014" name="Int. J. Syst. Evol. Microbiol.">
        <title>Complete genome sequence of Corynebacterium casei LMG S-19264T (=DSM 44701T), isolated from a smear-ripened cheese.</title>
        <authorList>
            <consortium name="US DOE Joint Genome Institute (JGI-PGF)"/>
            <person name="Walter F."/>
            <person name="Albersmeier A."/>
            <person name="Kalinowski J."/>
            <person name="Ruckert C."/>
        </authorList>
    </citation>
    <scope>NUCLEOTIDE SEQUENCE</scope>
    <source>
        <strain evidence="9">CGMCC 1.6293</strain>
    </source>
</reference>
<accession>A0A917WE38</accession>
<evidence type="ECO:0000256" key="5">
    <source>
        <dbReference type="ARBA" id="ARBA00022989"/>
    </source>
</evidence>
<keyword evidence="3" id="KW-1003">Cell membrane</keyword>
<protein>
    <recommendedName>
        <fullName evidence="7">TRAP transporter small permease protein</fullName>
    </recommendedName>
</protein>
<comment type="caution">
    <text evidence="9">The sequence shown here is derived from an EMBL/GenBank/DDBJ whole genome shotgun (WGS) entry which is preliminary data.</text>
</comment>
<dbReference type="AlphaFoldDB" id="A0A917WE38"/>
<keyword evidence="10" id="KW-1185">Reference proteome</keyword>
<dbReference type="Proteomes" id="UP000649829">
    <property type="component" value="Unassembled WGS sequence"/>
</dbReference>
<gene>
    <name evidence="9" type="ORF">GCM10011534_15480</name>
</gene>
<evidence type="ECO:0000256" key="6">
    <source>
        <dbReference type="ARBA" id="ARBA00023136"/>
    </source>
</evidence>
<evidence type="ECO:0000256" key="1">
    <source>
        <dbReference type="ARBA" id="ARBA00004651"/>
    </source>
</evidence>
<dbReference type="EMBL" id="BMLF01000001">
    <property type="protein sequence ID" value="GGL94230.1"/>
    <property type="molecule type" value="Genomic_DNA"/>
</dbReference>
<keyword evidence="2 7" id="KW-0813">Transport</keyword>
<dbReference type="RefSeq" id="WP_051630418.1">
    <property type="nucleotide sequence ID" value="NZ_BMLF01000001.1"/>
</dbReference>
<evidence type="ECO:0000256" key="3">
    <source>
        <dbReference type="ARBA" id="ARBA00022475"/>
    </source>
</evidence>
<feature type="transmembrane region" description="Helical" evidence="7">
    <location>
        <begin position="108"/>
        <end position="128"/>
    </location>
</feature>
<feature type="transmembrane region" description="Helical" evidence="7">
    <location>
        <begin position="156"/>
        <end position="176"/>
    </location>
</feature>
<evidence type="ECO:0000256" key="2">
    <source>
        <dbReference type="ARBA" id="ARBA00022448"/>
    </source>
</evidence>
<dbReference type="InterPro" id="IPR055348">
    <property type="entry name" value="DctQ"/>
</dbReference>
<reference evidence="9" key="2">
    <citation type="submission" date="2020-09" db="EMBL/GenBank/DDBJ databases">
        <authorList>
            <person name="Sun Q."/>
            <person name="Zhou Y."/>
        </authorList>
    </citation>
    <scope>NUCLEOTIDE SEQUENCE</scope>
    <source>
        <strain evidence="9">CGMCC 1.6293</strain>
    </source>
</reference>
<name>A0A917WE38_9RHOB</name>
<comment type="function">
    <text evidence="7">Part of the tripartite ATP-independent periplasmic (TRAP) transport system.</text>
</comment>
<organism evidence="9 10">
    <name type="scientific">Pseudooceanicola nanhaiensis</name>
    <dbReference type="NCBI Taxonomy" id="375761"/>
    <lineage>
        <taxon>Bacteria</taxon>
        <taxon>Pseudomonadati</taxon>
        <taxon>Pseudomonadota</taxon>
        <taxon>Alphaproteobacteria</taxon>
        <taxon>Rhodobacterales</taxon>
        <taxon>Paracoccaceae</taxon>
        <taxon>Pseudooceanicola</taxon>
    </lineage>
</organism>
<comment type="subcellular location">
    <subcellularLocation>
        <location evidence="7">Cell inner membrane</location>
        <topology evidence="7">Multi-pass membrane protein</topology>
    </subcellularLocation>
    <subcellularLocation>
        <location evidence="1">Cell membrane</location>
        <topology evidence="1">Multi-pass membrane protein</topology>
    </subcellularLocation>
</comment>
<keyword evidence="4 7" id="KW-0812">Transmembrane</keyword>
<dbReference type="Pfam" id="PF04290">
    <property type="entry name" value="DctQ"/>
    <property type="match status" value="1"/>
</dbReference>
<feature type="domain" description="Tripartite ATP-independent periplasmic transporters DctQ component" evidence="8">
    <location>
        <begin position="43"/>
        <end position="180"/>
    </location>
</feature>
<evidence type="ECO:0000256" key="7">
    <source>
        <dbReference type="RuleBase" id="RU369079"/>
    </source>
</evidence>
<evidence type="ECO:0000313" key="10">
    <source>
        <dbReference type="Proteomes" id="UP000649829"/>
    </source>
</evidence>
<keyword evidence="7" id="KW-0997">Cell inner membrane</keyword>
<keyword evidence="5 7" id="KW-1133">Transmembrane helix</keyword>
<evidence type="ECO:0000256" key="4">
    <source>
        <dbReference type="ARBA" id="ARBA00022692"/>
    </source>
</evidence>
<feature type="transmembrane region" description="Helical" evidence="7">
    <location>
        <begin position="69"/>
        <end position="87"/>
    </location>
</feature>
<comment type="subunit">
    <text evidence="7">The complex comprises the extracytoplasmic solute receptor protein and the two transmembrane proteins.</text>
</comment>
<dbReference type="GO" id="GO:0022857">
    <property type="term" value="F:transmembrane transporter activity"/>
    <property type="evidence" value="ECO:0007669"/>
    <property type="project" value="UniProtKB-UniRule"/>
</dbReference>
<evidence type="ECO:0000313" key="9">
    <source>
        <dbReference type="EMBL" id="GGL94230.1"/>
    </source>
</evidence>
<sequence length="186" mass="19537">MDAQNTDAALPATGRADEPAPLRAWHRLVETFAAVGTVLIGVLMLIICADILARNIWGASLPLVSEGGALLVVTLVALQLGATVRAGRLARTEVFILPFTERHPRAGAALEGLFDLTGAVVLGMIAWASLRVIEKDLNAAEFIGITGIATLPTWPFRALILAGFAVAAVEFAVRLIGAFRSMGGRA</sequence>
<comment type="similarity">
    <text evidence="7">Belongs to the TRAP transporter small permease family.</text>
</comment>
<keyword evidence="6 7" id="KW-0472">Membrane</keyword>
<dbReference type="GO" id="GO:0005886">
    <property type="term" value="C:plasma membrane"/>
    <property type="evidence" value="ECO:0007669"/>
    <property type="project" value="UniProtKB-SubCell"/>
</dbReference>
<proteinExistence type="inferred from homology"/>
<evidence type="ECO:0000259" key="8">
    <source>
        <dbReference type="Pfam" id="PF04290"/>
    </source>
</evidence>
<feature type="transmembrane region" description="Helical" evidence="7">
    <location>
        <begin position="32"/>
        <end position="57"/>
    </location>
</feature>